<organism evidence="1 2">
    <name type="scientific">Tanacetum coccineum</name>
    <dbReference type="NCBI Taxonomy" id="301880"/>
    <lineage>
        <taxon>Eukaryota</taxon>
        <taxon>Viridiplantae</taxon>
        <taxon>Streptophyta</taxon>
        <taxon>Embryophyta</taxon>
        <taxon>Tracheophyta</taxon>
        <taxon>Spermatophyta</taxon>
        <taxon>Magnoliopsida</taxon>
        <taxon>eudicotyledons</taxon>
        <taxon>Gunneridae</taxon>
        <taxon>Pentapetalae</taxon>
        <taxon>asterids</taxon>
        <taxon>campanulids</taxon>
        <taxon>Asterales</taxon>
        <taxon>Asteraceae</taxon>
        <taxon>Asteroideae</taxon>
        <taxon>Anthemideae</taxon>
        <taxon>Anthemidinae</taxon>
        <taxon>Tanacetum</taxon>
    </lineage>
</organism>
<reference evidence="1" key="2">
    <citation type="submission" date="2022-01" db="EMBL/GenBank/DDBJ databases">
        <authorList>
            <person name="Yamashiro T."/>
            <person name="Shiraishi A."/>
            <person name="Satake H."/>
            <person name="Nakayama K."/>
        </authorList>
    </citation>
    <scope>NUCLEOTIDE SEQUENCE</scope>
</reference>
<keyword evidence="2" id="KW-1185">Reference proteome</keyword>
<accession>A0ABQ5HD52</accession>
<comment type="caution">
    <text evidence="1">The sequence shown here is derived from an EMBL/GenBank/DDBJ whole genome shotgun (WGS) entry which is preliminary data.</text>
</comment>
<dbReference type="Proteomes" id="UP001151760">
    <property type="component" value="Unassembled WGS sequence"/>
</dbReference>
<dbReference type="Gene3D" id="2.40.70.10">
    <property type="entry name" value="Acid Proteases"/>
    <property type="match status" value="1"/>
</dbReference>
<dbReference type="Pfam" id="PF08284">
    <property type="entry name" value="RVP_2"/>
    <property type="match status" value="1"/>
</dbReference>
<reference evidence="1" key="1">
    <citation type="journal article" date="2022" name="Int. J. Mol. Sci.">
        <title>Draft Genome of Tanacetum Coccineum: Genomic Comparison of Closely Related Tanacetum-Family Plants.</title>
        <authorList>
            <person name="Yamashiro T."/>
            <person name="Shiraishi A."/>
            <person name="Nakayama K."/>
            <person name="Satake H."/>
        </authorList>
    </citation>
    <scope>NUCLEOTIDE SEQUENCE</scope>
</reference>
<dbReference type="InterPro" id="IPR021109">
    <property type="entry name" value="Peptidase_aspartic_dom_sf"/>
</dbReference>
<dbReference type="CDD" id="cd00303">
    <property type="entry name" value="retropepsin_like"/>
    <property type="match status" value="1"/>
</dbReference>
<keyword evidence="1" id="KW-0808">Transferase</keyword>
<dbReference type="SUPFAM" id="SSF50630">
    <property type="entry name" value="Acid proteases"/>
    <property type="match status" value="1"/>
</dbReference>
<proteinExistence type="predicted"/>
<evidence type="ECO:0000313" key="1">
    <source>
        <dbReference type="EMBL" id="GJT85738.1"/>
    </source>
</evidence>
<keyword evidence="1" id="KW-0548">Nucleotidyltransferase</keyword>
<protein>
    <submittedName>
        <fullName evidence="1">Reverse transcriptase domain-containing protein</fullName>
    </submittedName>
</protein>
<dbReference type="InterPro" id="IPR001969">
    <property type="entry name" value="Aspartic_peptidase_AS"/>
</dbReference>
<gene>
    <name evidence="1" type="ORF">Tco_1067455</name>
</gene>
<dbReference type="GO" id="GO:0003964">
    <property type="term" value="F:RNA-directed DNA polymerase activity"/>
    <property type="evidence" value="ECO:0007669"/>
    <property type="project" value="UniProtKB-KW"/>
</dbReference>
<name>A0ABQ5HD52_9ASTR</name>
<keyword evidence="1" id="KW-0695">RNA-directed DNA polymerase</keyword>
<sequence>METNTVVELLSLLLMKIQQDLNVVTSTFSLNDHFATVLFDSGVDFSFISTELLLLINAKPIAINPGYEIERANGLKIETNKIVHERGLGLEGYTFIIDLILCGHDSFDVIVGMDWLFKLKEKIVCYEKKVQTRYPTEIFWKFTENAQKET</sequence>
<dbReference type="PROSITE" id="PS00141">
    <property type="entry name" value="ASP_PROTEASE"/>
    <property type="match status" value="1"/>
</dbReference>
<dbReference type="EMBL" id="BQNB010019479">
    <property type="protein sequence ID" value="GJT85738.1"/>
    <property type="molecule type" value="Genomic_DNA"/>
</dbReference>
<evidence type="ECO:0000313" key="2">
    <source>
        <dbReference type="Proteomes" id="UP001151760"/>
    </source>
</evidence>